<evidence type="ECO:0000313" key="3">
    <source>
        <dbReference type="Proteomes" id="UP000499080"/>
    </source>
</evidence>
<dbReference type="InterPro" id="IPR052160">
    <property type="entry name" value="Gypsy_RT_Integrase-like"/>
</dbReference>
<dbReference type="InterPro" id="IPR041588">
    <property type="entry name" value="Integrase_H2C2"/>
</dbReference>
<dbReference type="AlphaFoldDB" id="A0A4Y2R0R0"/>
<name>A0A4Y2R0R0_ARAVE</name>
<dbReference type="Proteomes" id="UP000499080">
    <property type="component" value="Unassembled WGS sequence"/>
</dbReference>
<dbReference type="Gene3D" id="1.10.340.70">
    <property type="match status" value="1"/>
</dbReference>
<gene>
    <name evidence="2" type="ORF">AVEN_24228_1</name>
</gene>
<sequence>ISNTSQFKDPKLNIIRENIFKTGYYKNFEIRNGILYKRNYDLLGRNWLLFLPKLLREHILKSFHDAPTAGHIGFAKTYAIIKGKFYWPGVYRSVRRYVSHCNDCKRRNSPQQRPAGLLQPIEPVNIPFFKNWN</sequence>
<dbReference type="PANTHER" id="PTHR47266">
    <property type="entry name" value="ENDONUCLEASE-RELATED"/>
    <property type="match status" value="1"/>
</dbReference>
<evidence type="ECO:0000313" key="2">
    <source>
        <dbReference type="EMBL" id="GBN68925.1"/>
    </source>
</evidence>
<comment type="caution">
    <text evidence="2">The sequence shown here is derived from an EMBL/GenBank/DDBJ whole genome shotgun (WGS) entry which is preliminary data.</text>
</comment>
<keyword evidence="3" id="KW-1185">Reference proteome</keyword>
<proteinExistence type="predicted"/>
<dbReference type="OrthoDB" id="10030726at2759"/>
<organism evidence="2 3">
    <name type="scientific">Araneus ventricosus</name>
    <name type="common">Orbweaver spider</name>
    <name type="synonym">Epeira ventricosa</name>
    <dbReference type="NCBI Taxonomy" id="182803"/>
    <lineage>
        <taxon>Eukaryota</taxon>
        <taxon>Metazoa</taxon>
        <taxon>Ecdysozoa</taxon>
        <taxon>Arthropoda</taxon>
        <taxon>Chelicerata</taxon>
        <taxon>Arachnida</taxon>
        <taxon>Araneae</taxon>
        <taxon>Araneomorphae</taxon>
        <taxon>Entelegynae</taxon>
        <taxon>Araneoidea</taxon>
        <taxon>Araneidae</taxon>
        <taxon>Araneus</taxon>
    </lineage>
</organism>
<reference evidence="2 3" key="1">
    <citation type="journal article" date="2019" name="Sci. Rep.">
        <title>Orb-weaving spider Araneus ventricosus genome elucidates the spidroin gene catalogue.</title>
        <authorList>
            <person name="Kono N."/>
            <person name="Nakamura H."/>
            <person name="Ohtoshi R."/>
            <person name="Moran D.A.P."/>
            <person name="Shinohara A."/>
            <person name="Yoshida Y."/>
            <person name="Fujiwara M."/>
            <person name="Mori M."/>
            <person name="Tomita M."/>
            <person name="Arakawa K."/>
        </authorList>
    </citation>
    <scope>NUCLEOTIDE SEQUENCE [LARGE SCALE GENOMIC DNA]</scope>
</reference>
<dbReference type="EMBL" id="BGPR01141672">
    <property type="protein sequence ID" value="GBN68925.1"/>
    <property type="molecule type" value="Genomic_DNA"/>
</dbReference>
<evidence type="ECO:0000259" key="1">
    <source>
        <dbReference type="Pfam" id="PF17921"/>
    </source>
</evidence>
<feature type="domain" description="Integrase zinc-binding" evidence="1">
    <location>
        <begin position="52"/>
        <end position="109"/>
    </location>
</feature>
<dbReference type="FunFam" id="1.10.340.70:FF:000001">
    <property type="entry name" value="Retrovirus-related Pol polyprotein from transposon gypsy-like Protein"/>
    <property type="match status" value="1"/>
</dbReference>
<feature type="non-terminal residue" evidence="2">
    <location>
        <position position="1"/>
    </location>
</feature>
<protein>
    <recommendedName>
        <fullName evidence="1">Integrase zinc-binding domain-containing protein</fullName>
    </recommendedName>
</protein>
<accession>A0A4Y2R0R0</accession>
<dbReference type="Pfam" id="PF17921">
    <property type="entry name" value="Integrase_H2C2"/>
    <property type="match status" value="1"/>
</dbReference>